<feature type="non-terminal residue" evidence="1">
    <location>
        <position position="1"/>
    </location>
</feature>
<dbReference type="GeneID" id="64591644"/>
<dbReference type="Proteomes" id="UP000719766">
    <property type="component" value="Unassembled WGS sequence"/>
</dbReference>
<protein>
    <submittedName>
        <fullName evidence="1">Uncharacterized protein</fullName>
    </submittedName>
</protein>
<dbReference type="OrthoDB" id="79452at2759"/>
<proteinExistence type="predicted"/>
<name>A0A9P7DIF6_9AGAM</name>
<comment type="caution">
    <text evidence="1">The sequence shown here is derived from an EMBL/GenBank/DDBJ whole genome shotgun (WGS) entry which is preliminary data.</text>
</comment>
<evidence type="ECO:0000313" key="1">
    <source>
        <dbReference type="EMBL" id="KAG1794206.1"/>
    </source>
</evidence>
<keyword evidence="2" id="KW-1185">Reference proteome</keyword>
<gene>
    <name evidence="1" type="ORF">HD556DRAFT_1237179</name>
</gene>
<accession>A0A9P7DIF6</accession>
<reference evidence="1" key="1">
    <citation type="journal article" date="2020" name="New Phytol.">
        <title>Comparative genomics reveals dynamic genome evolution in host specialist ectomycorrhizal fungi.</title>
        <authorList>
            <person name="Lofgren L.A."/>
            <person name="Nguyen N.H."/>
            <person name="Vilgalys R."/>
            <person name="Ruytinx J."/>
            <person name="Liao H.L."/>
            <person name="Branco S."/>
            <person name="Kuo A."/>
            <person name="LaButti K."/>
            <person name="Lipzen A."/>
            <person name="Andreopoulos W."/>
            <person name="Pangilinan J."/>
            <person name="Riley R."/>
            <person name="Hundley H."/>
            <person name="Na H."/>
            <person name="Barry K."/>
            <person name="Grigoriev I.V."/>
            <person name="Stajich J.E."/>
            <person name="Kennedy P.G."/>
        </authorList>
    </citation>
    <scope>NUCLEOTIDE SEQUENCE</scope>
    <source>
        <strain evidence="1">S12</strain>
    </source>
</reference>
<dbReference type="EMBL" id="JABBWE010000027">
    <property type="protein sequence ID" value="KAG1794206.1"/>
    <property type="molecule type" value="Genomic_DNA"/>
</dbReference>
<sequence length="84" mass="9534">CISAFNILRKWTISKLVTPKLGIRLWQARMSLFLLAIEIARLRSMNTGSASFGCGDRLCVRSFFEAVLTSAVVSSEIHMHHRPW</sequence>
<dbReference type="AlphaFoldDB" id="A0A9P7DIF6"/>
<organism evidence="1 2">
    <name type="scientific">Suillus plorans</name>
    <dbReference type="NCBI Taxonomy" id="116603"/>
    <lineage>
        <taxon>Eukaryota</taxon>
        <taxon>Fungi</taxon>
        <taxon>Dikarya</taxon>
        <taxon>Basidiomycota</taxon>
        <taxon>Agaricomycotina</taxon>
        <taxon>Agaricomycetes</taxon>
        <taxon>Agaricomycetidae</taxon>
        <taxon>Boletales</taxon>
        <taxon>Suillineae</taxon>
        <taxon>Suillaceae</taxon>
        <taxon>Suillus</taxon>
    </lineage>
</organism>
<dbReference type="RefSeq" id="XP_041160434.1">
    <property type="nucleotide sequence ID" value="XM_041297880.1"/>
</dbReference>
<evidence type="ECO:0000313" key="2">
    <source>
        <dbReference type="Proteomes" id="UP000719766"/>
    </source>
</evidence>